<feature type="non-terminal residue" evidence="1">
    <location>
        <position position="1"/>
    </location>
</feature>
<reference evidence="1" key="1">
    <citation type="submission" date="2023-10" db="EMBL/GenBank/DDBJ databases">
        <title>Genome assembly of Pristionchus species.</title>
        <authorList>
            <person name="Yoshida K."/>
            <person name="Sommer R.J."/>
        </authorList>
    </citation>
    <scope>NUCLEOTIDE SEQUENCE</scope>
    <source>
        <strain evidence="1">RS5133</strain>
    </source>
</reference>
<keyword evidence="2" id="KW-1185">Reference proteome</keyword>
<gene>
    <name evidence="1" type="ORF">PFISCL1PPCAC_25680</name>
</gene>
<proteinExistence type="predicted"/>
<name>A0AAV5WSS1_9BILA</name>
<accession>A0AAV5WSS1</accession>
<dbReference type="Proteomes" id="UP001432322">
    <property type="component" value="Unassembled WGS sequence"/>
</dbReference>
<comment type="caution">
    <text evidence="1">The sequence shown here is derived from an EMBL/GenBank/DDBJ whole genome shotgun (WGS) entry which is preliminary data.</text>
</comment>
<protein>
    <submittedName>
        <fullName evidence="1">Uncharacterized protein</fullName>
    </submittedName>
</protein>
<dbReference type="AlphaFoldDB" id="A0AAV5WSS1"/>
<evidence type="ECO:0000313" key="2">
    <source>
        <dbReference type="Proteomes" id="UP001432322"/>
    </source>
</evidence>
<sequence length="131" mass="14291">CSQVMQRELFGVLYQMSKTEAGATKIEAAELEGAVRRATRSPQCHEVTYAAGVLKNVERSGARRFNDDGTIYGTGNWSRGGAGTSEYQTMGSELGDGYEPELFGAYNHHHGGIGPGENYGLDRIDHSFRMP</sequence>
<evidence type="ECO:0000313" key="1">
    <source>
        <dbReference type="EMBL" id="GMT34383.1"/>
    </source>
</evidence>
<organism evidence="1 2">
    <name type="scientific">Pristionchus fissidentatus</name>
    <dbReference type="NCBI Taxonomy" id="1538716"/>
    <lineage>
        <taxon>Eukaryota</taxon>
        <taxon>Metazoa</taxon>
        <taxon>Ecdysozoa</taxon>
        <taxon>Nematoda</taxon>
        <taxon>Chromadorea</taxon>
        <taxon>Rhabditida</taxon>
        <taxon>Rhabditina</taxon>
        <taxon>Diplogasteromorpha</taxon>
        <taxon>Diplogasteroidea</taxon>
        <taxon>Neodiplogasteridae</taxon>
        <taxon>Pristionchus</taxon>
    </lineage>
</organism>
<feature type="non-terminal residue" evidence="1">
    <location>
        <position position="131"/>
    </location>
</feature>
<dbReference type="EMBL" id="BTSY01000006">
    <property type="protein sequence ID" value="GMT34383.1"/>
    <property type="molecule type" value="Genomic_DNA"/>
</dbReference>